<name>A0AAQ3PVF5_ANAHA</name>
<reference evidence="3" key="1">
    <citation type="submission" date="2023-08" db="EMBL/GenBank/DDBJ databases">
        <title>Complete Genome Sequences of butyrate producing Anaerostipes hadrus strains BA1 and GIF7 isolated from the terminal ileum of a healthy lean male.</title>
        <authorList>
            <person name="Low A."/>
            <person name="Sheludchenko M."/>
            <person name="Cheng H.E."/>
            <person name="Koh X.Q."/>
            <person name="Lee J."/>
        </authorList>
    </citation>
    <scope>NUCLEOTIDE SEQUENCE</scope>
    <source>
        <strain evidence="3">BA1</strain>
    </source>
</reference>
<organism evidence="3 4">
    <name type="scientific">Anaerostipes hadrus</name>
    <dbReference type="NCBI Taxonomy" id="649756"/>
    <lineage>
        <taxon>Bacteria</taxon>
        <taxon>Bacillati</taxon>
        <taxon>Bacillota</taxon>
        <taxon>Clostridia</taxon>
        <taxon>Lachnospirales</taxon>
        <taxon>Lachnospiraceae</taxon>
        <taxon>Anaerostipes</taxon>
    </lineage>
</organism>
<feature type="domain" description="GNAT-like C-terminal" evidence="2">
    <location>
        <begin position="299"/>
        <end position="453"/>
    </location>
</feature>
<evidence type="ECO:0000259" key="1">
    <source>
        <dbReference type="Pfam" id="PF22555"/>
    </source>
</evidence>
<dbReference type="EMBL" id="CP132968">
    <property type="protein sequence ID" value="WMD17417.1"/>
    <property type="molecule type" value="Genomic_DNA"/>
</dbReference>
<feature type="domain" description="GNAT-like N-terminal" evidence="1">
    <location>
        <begin position="11"/>
        <end position="281"/>
    </location>
</feature>
<proteinExistence type="predicted"/>
<protein>
    <submittedName>
        <fullName evidence="3">Uncharacterized protein</fullName>
    </submittedName>
</protein>
<dbReference type="InterPro" id="IPR054340">
    <property type="entry name" value="GNAT-like_C_phage-like"/>
</dbReference>
<gene>
    <name evidence="3" type="ORF">RBI15_04805</name>
</gene>
<dbReference type="Proteomes" id="UP001243496">
    <property type="component" value="Chromosome"/>
</dbReference>
<evidence type="ECO:0000313" key="4">
    <source>
        <dbReference type="Proteomes" id="UP001243496"/>
    </source>
</evidence>
<dbReference type="AlphaFoldDB" id="A0AAQ3PVF5"/>
<dbReference type="InterPro" id="IPR054341">
    <property type="entry name" value="GNAT-like_N"/>
</dbReference>
<dbReference type="Pfam" id="PF22555">
    <property type="entry name" value="DAM-like-phage1"/>
    <property type="match status" value="1"/>
</dbReference>
<sequence length="465" mass="53719">MAFFMDPGAMFLGCLGTSEQKFLVKLIETAAKNGYTRFVEPCAGTFAMSNLAVQNGFKPSQIECSDVAMMPSVLGYAITEQSLEPLEIHAQGFTDEELLDPATALYAQLYLRTSKNAGNEYFYNILMDLKLRREEHIASINQQIETTKNLLHGMSYRPMDMWKHLDEVLDDPHAIVIANPPTYFSGYEKYYDTQGKMVWKEPEYELFDPETGHKKFYDMCMGRKALVICYQEKKPGEAVGYTIYARSSTRADLNAYITTNREEEATMLANGKKIKRPSESKLEPLECSMLPRDYEITENSKIQIISIKSAEAQYYRQLWTHNFVGSSATFNRAVLIDGMIAGVFGISKMQATSLFIWYVMKVPHMTYRLGRLLYMLAQNQNFINTILDDLEREKVTKVRTAMLTKYPENKEVRGIMKLVNRQADKNNGFKLTYEAEITDRTEEETLKEWLRRERQWQKNRAKNMK</sequence>
<accession>A0AAQ3PVF5</accession>
<dbReference type="Pfam" id="PF22559">
    <property type="entry name" value="GNAT-phage-like"/>
    <property type="match status" value="1"/>
</dbReference>
<dbReference type="RefSeq" id="WP_227085580.1">
    <property type="nucleotide sequence ID" value="NZ_CP132968.1"/>
</dbReference>
<dbReference type="GeneID" id="92740699"/>
<evidence type="ECO:0000313" key="3">
    <source>
        <dbReference type="EMBL" id="WMD17417.1"/>
    </source>
</evidence>
<evidence type="ECO:0000259" key="2">
    <source>
        <dbReference type="Pfam" id="PF22559"/>
    </source>
</evidence>